<evidence type="ECO:0000259" key="1">
    <source>
        <dbReference type="SMART" id="SM00382"/>
    </source>
</evidence>
<protein>
    <submittedName>
        <fullName evidence="2">DNA replication and repair protein RecF</fullName>
    </submittedName>
</protein>
<feature type="domain" description="AAA+ ATPase" evidence="1">
    <location>
        <begin position="26"/>
        <end position="363"/>
    </location>
</feature>
<dbReference type="PANTHER" id="PTHR32182:SF0">
    <property type="entry name" value="DNA REPLICATION AND REPAIR PROTEIN RECF"/>
    <property type="match status" value="1"/>
</dbReference>
<name>A0ABP9X2V4_9CHLR</name>
<dbReference type="InterPro" id="IPR003593">
    <property type="entry name" value="AAA+_ATPase"/>
</dbReference>
<dbReference type="Pfam" id="PF13304">
    <property type="entry name" value="AAA_21"/>
    <property type="match status" value="1"/>
</dbReference>
<dbReference type="RefSeq" id="WP_345723323.1">
    <property type="nucleotide sequence ID" value="NZ_BAABRU010000013.1"/>
</dbReference>
<dbReference type="EMBL" id="BAABRU010000013">
    <property type="protein sequence ID" value="GAA5529725.1"/>
    <property type="molecule type" value="Genomic_DNA"/>
</dbReference>
<dbReference type="PANTHER" id="PTHR32182">
    <property type="entry name" value="DNA REPLICATION AND REPAIR PROTEIN RECF"/>
    <property type="match status" value="1"/>
</dbReference>
<proteinExistence type="predicted"/>
<keyword evidence="3" id="KW-1185">Reference proteome</keyword>
<evidence type="ECO:0000313" key="3">
    <source>
        <dbReference type="Proteomes" id="UP001428290"/>
    </source>
</evidence>
<organism evidence="2 3">
    <name type="scientific">Herpetosiphon gulosus</name>
    <dbReference type="NCBI Taxonomy" id="1973496"/>
    <lineage>
        <taxon>Bacteria</taxon>
        <taxon>Bacillati</taxon>
        <taxon>Chloroflexota</taxon>
        <taxon>Chloroflexia</taxon>
        <taxon>Herpetosiphonales</taxon>
        <taxon>Herpetosiphonaceae</taxon>
        <taxon>Herpetosiphon</taxon>
    </lineage>
</organism>
<dbReference type="Gene3D" id="3.40.50.300">
    <property type="entry name" value="P-loop containing nucleotide triphosphate hydrolases"/>
    <property type="match status" value="1"/>
</dbReference>
<gene>
    <name evidence="2" type="primary">recF_2</name>
    <name evidence="2" type="ORF">Hgul01_03539</name>
</gene>
<reference evidence="2 3" key="1">
    <citation type="submission" date="2024-02" db="EMBL/GenBank/DDBJ databases">
        <title>Herpetosiphon gulosus NBRC 112829.</title>
        <authorList>
            <person name="Ichikawa N."/>
            <person name="Katano-Makiyama Y."/>
            <person name="Hidaka K."/>
        </authorList>
    </citation>
    <scope>NUCLEOTIDE SEQUENCE [LARGE SCALE GENOMIC DNA]</scope>
    <source>
        <strain evidence="2 3">NBRC 112829</strain>
    </source>
</reference>
<evidence type="ECO:0000313" key="2">
    <source>
        <dbReference type="EMBL" id="GAA5529725.1"/>
    </source>
</evidence>
<dbReference type="InterPro" id="IPR027417">
    <property type="entry name" value="P-loop_NTPase"/>
</dbReference>
<dbReference type="InterPro" id="IPR003959">
    <property type="entry name" value="ATPase_AAA_core"/>
</dbReference>
<comment type="caution">
    <text evidence="2">The sequence shown here is derived from an EMBL/GenBank/DDBJ whole genome shotgun (WGS) entry which is preliminary data.</text>
</comment>
<sequence>MSNELQLKSLIIQNFRGFENFQINQLGRVNLIVGKNNVGKTSLLEAILLYANRGSGVTIYDILKDRDEHRLLGSMQDDESSYEEFFALKNLFFGREDFTDSTKTIVIGEDTQKNLSLKAQWYQRQINDDDIPISTPIKFEDISSSENPFPGINLRINNGKGMIYSRIDRYNRRISRIINDSLEINCNIIYSNKIDPQQLGKWRDISLIDGLESNVIEALKIIEPDVNSINMVNYRNNDKNTRQPSSYPIPIVKLNRYDKFIPLKSLGDGINRIFALILALVNSKNGVFIIDEIENGLHYSIYPDVWKLIFKLAETLNVQVFATTHNKECLNAFNKTNKNQTAQSGRLIRLGRKKGKIVATEYNQKDMQVILERDIEVR</sequence>
<dbReference type="SMART" id="SM00382">
    <property type="entry name" value="AAA"/>
    <property type="match status" value="1"/>
</dbReference>
<accession>A0ABP9X2V4</accession>
<dbReference type="SUPFAM" id="SSF52540">
    <property type="entry name" value="P-loop containing nucleoside triphosphate hydrolases"/>
    <property type="match status" value="1"/>
</dbReference>
<dbReference type="Proteomes" id="UP001428290">
    <property type="component" value="Unassembled WGS sequence"/>
</dbReference>